<dbReference type="Proteomes" id="UP000432350">
    <property type="component" value="Unassembled WGS sequence"/>
</dbReference>
<keyword evidence="1" id="KW-1133">Transmembrane helix</keyword>
<reference evidence="2 3" key="1">
    <citation type="submission" date="2019-10" db="EMBL/GenBank/DDBJ databases">
        <authorList>
            <person name="Karimi E."/>
        </authorList>
    </citation>
    <scope>NUCLEOTIDE SEQUENCE [LARGE SCALE GENOMIC DNA]</scope>
    <source>
        <strain evidence="2">Sphingobacterium sp. 8BC</strain>
    </source>
</reference>
<accession>A0A654C8J6</accession>
<evidence type="ECO:0000313" key="3">
    <source>
        <dbReference type="Proteomes" id="UP000432350"/>
    </source>
</evidence>
<feature type="transmembrane region" description="Helical" evidence="1">
    <location>
        <begin position="39"/>
        <end position="56"/>
    </location>
</feature>
<dbReference type="AlphaFoldDB" id="A0A654C8J6"/>
<proteinExistence type="predicted"/>
<sequence length="70" mass="8159">MDLLKYSIVLWFVDMRYSYCEQLAVNMAVVIDRSSYDDIIFLFIIFISIGTIEHLGRHYNSVLSFTGVDT</sequence>
<evidence type="ECO:0000313" key="2">
    <source>
        <dbReference type="EMBL" id="VXC89556.1"/>
    </source>
</evidence>
<dbReference type="EMBL" id="CABWMV010000024">
    <property type="protein sequence ID" value="VXC89556.1"/>
    <property type="molecule type" value="Genomic_DNA"/>
</dbReference>
<keyword evidence="1" id="KW-0472">Membrane</keyword>
<name>A0A654C8J6_SPHMU</name>
<gene>
    <name evidence="2" type="ORF">SPHINGO8BC_50725</name>
</gene>
<organism evidence="2 3">
    <name type="scientific">Sphingobacterium multivorum</name>
    <dbReference type="NCBI Taxonomy" id="28454"/>
    <lineage>
        <taxon>Bacteria</taxon>
        <taxon>Pseudomonadati</taxon>
        <taxon>Bacteroidota</taxon>
        <taxon>Sphingobacteriia</taxon>
        <taxon>Sphingobacteriales</taxon>
        <taxon>Sphingobacteriaceae</taxon>
        <taxon>Sphingobacterium</taxon>
    </lineage>
</organism>
<evidence type="ECO:0000256" key="1">
    <source>
        <dbReference type="SAM" id="Phobius"/>
    </source>
</evidence>
<keyword evidence="1" id="KW-0812">Transmembrane</keyword>
<protein>
    <submittedName>
        <fullName evidence="2">Uncharacterized protein</fullName>
    </submittedName>
</protein>